<dbReference type="GO" id="GO:0015627">
    <property type="term" value="C:type II protein secretion system complex"/>
    <property type="evidence" value="ECO:0007669"/>
    <property type="project" value="TreeGrafter"/>
</dbReference>
<feature type="region of interest" description="Disordered" evidence="4">
    <location>
        <begin position="494"/>
        <end position="513"/>
    </location>
</feature>
<comment type="subcellular location">
    <subcellularLocation>
        <location evidence="1">Membrane</location>
    </subcellularLocation>
</comment>
<dbReference type="EMBL" id="SRHE01000380">
    <property type="protein sequence ID" value="TWW09114.1"/>
    <property type="molecule type" value="Genomic_DNA"/>
</dbReference>
<evidence type="ECO:0000313" key="7">
    <source>
        <dbReference type="Proteomes" id="UP000321083"/>
    </source>
</evidence>
<feature type="region of interest" description="Disordered" evidence="4">
    <location>
        <begin position="745"/>
        <end position="807"/>
    </location>
</feature>
<evidence type="ECO:0000256" key="4">
    <source>
        <dbReference type="SAM" id="MobiDB-lite"/>
    </source>
</evidence>
<name>A0A5C6M7N0_9PLAN</name>
<reference evidence="6 7" key="1">
    <citation type="submission" date="2019-08" db="EMBL/GenBank/DDBJ databases">
        <title>100 year-old enigma solved: identification of Planctomyces bekefii, the type genus and species of the phylum Planctomycetes.</title>
        <authorList>
            <person name="Svetlana D.N."/>
            <person name="Overmann J."/>
        </authorList>
    </citation>
    <scope>NUCLEOTIDE SEQUENCE [LARGE SCALE GENOMIC DNA]</scope>
    <source>
        <strain evidence="6">Phe10_nw2017</strain>
    </source>
</reference>
<feature type="region of interest" description="Disordered" evidence="4">
    <location>
        <begin position="692"/>
        <end position="711"/>
    </location>
</feature>
<reference evidence="6 7" key="2">
    <citation type="submission" date="2019-08" db="EMBL/GenBank/DDBJ databases">
        <authorList>
            <person name="Henke P."/>
        </authorList>
    </citation>
    <scope>NUCLEOTIDE SEQUENCE [LARGE SCALE GENOMIC DNA]</scope>
    <source>
        <strain evidence="6">Phe10_nw2017</strain>
    </source>
</reference>
<dbReference type="AlphaFoldDB" id="A0A5C6M7N0"/>
<dbReference type="PANTHER" id="PTHR30332">
    <property type="entry name" value="PROBABLE GENERAL SECRETION PATHWAY PROTEIN D"/>
    <property type="match status" value="1"/>
</dbReference>
<feature type="domain" description="NolW-like" evidence="5">
    <location>
        <begin position="466"/>
        <end position="552"/>
    </location>
</feature>
<dbReference type="Gene3D" id="3.30.1370.120">
    <property type="match status" value="2"/>
</dbReference>
<gene>
    <name evidence="6" type="ORF">E3A20_17560</name>
</gene>
<accession>A0A5C6M7N0</accession>
<dbReference type="Pfam" id="PF03958">
    <property type="entry name" value="Secretin_N"/>
    <property type="match status" value="1"/>
</dbReference>
<dbReference type="InterPro" id="IPR050810">
    <property type="entry name" value="Bact_Secretion_Sys_Channel"/>
</dbReference>
<evidence type="ECO:0000259" key="5">
    <source>
        <dbReference type="Pfam" id="PF03958"/>
    </source>
</evidence>
<evidence type="ECO:0000256" key="1">
    <source>
        <dbReference type="ARBA" id="ARBA00004370"/>
    </source>
</evidence>
<organism evidence="6 7">
    <name type="scientific">Planctomyces bekefii</name>
    <dbReference type="NCBI Taxonomy" id="1653850"/>
    <lineage>
        <taxon>Bacteria</taxon>
        <taxon>Pseudomonadati</taxon>
        <taxon>Planctomycetota</taxon>
        <taxon>Planctomycetia</taxon>
        <taxon>Planctomycetales</taxon>
        <taxon>Planctomycetaceae</taxon>
        <taxon>Planctomyces</taxon>
    </lineage>
</organism>
<comment type="caution">
    <text evidence="6">The sequence shown here is derived from an EMBL/GenBank/DDBJ whole genome shotgun (WGS) entry which is preliminary data.</text>
</comment>
<keyword evidence="2" id="KW-0732">Signal</keyword>
<keyword evidence="7" id="KW-1185">Reference proteome</keyword>
<dbReference type="GO" id="GO:0009306">
    <property type="term" value="P:protein secretion"/>
    <property type="evidence" value="ECO:0007669"/>
    <property type="project" value="TreeGrafter"/>
</dbReference>
<dbReference type="InterPro" id="IPR005644">
    <property type="entry name" value="NolW-like"/>
</dbReference>
<dbReference type="InterPro" id="IPR038591">
    <property type="entry name" value="NolW-like_sf"/>
</dbReference>
<evidence type="ECO:0000313" key="6">
    <source>
        <dbReference type="EMBL" id="TWW09114.1"/>
    </source>
</evidence>
<feature type="non-terminal residue" evidence="6">
    <location>
        <position position="807"/>
    </location>
</feature>
<dbReference type="PANTHER" id="PTHR30332:SF24">
    <property type="entry name" value="SECRETIN GSPD-RELATED"/>
    <property type="match status" value="1"/>
</dbReference>
<sequence length="807" mass="87045">MYSSLRECTFVSDLIMRPGWKIPVINLQVVVGRTLFCTGLLLTAVLCAPAAHGQARAGSEADLLRRDEIQQELGLSETQKTQLSEVAAAGNPGREIFDPFLQRMKEEKDEAARTKIREEMQAAVAAAKEGVSGKALALLDSRQLKLLRTIYIREAGVRALSDARVAADLALTDEQKKQLETLSTQRREASAALGFNATEEQRAAFTKEWDDKYQAVLTAEQKTKWTEQAGPQAVAAVAVPGAAAAPGAPMVPAAGGAGAYDSQAQGAAPPGAVVVSSFGAAAVPGERAEKLSFNMRYAPWDQVLQDFAAAGGYTLDITQLPTGTFTHIDSAEYTISQAMDIINGYLQRKGYTLVVKDNFLVCVNVDKTIPPNLIRDVSVDDLLKVDKGTRTIGENEIVRIEIPLEKLDVGVMAQEVEQLLGPLGTMTAFTQTGTLIIADTGANLRRIKSYVDSALGRMEDELVFKSYYLEHIAVEEAEFMLLAQFGMRQGVTNVSAGSGGDRRGGAPQPQAPARTNTLQVFSDTRTNSLLVTAAPDQQKLVEEIIKTLDVDKDPKGNPLDGTDRRGPYLKVYKVSGRADQVAQSIDAMLPGVVVNEDGQAGTVHIFGTTKQHDQVSEWVKSFSEGTGASGSVAVIPLVKMDPLTAAATLRNLFIAEGNAAPTVETDLYGNRIIVKGTAAQVEQIRQVLRDLGEEGTGQRNKGEGGPIRRYSLRGRDPAEFFEYLQKEWQAAEKSNIRIVVPAKSGPIRDLKTPTGSLQSEEPSPEAPSSEAPAPGTTGERQPATTYRGRRPGAGGIRKETFYYPVRQ</sequence>
<keyword evidence="3" id="KW-0472">Membrane</keyword>
<dbReference type="Proteomes" id="UP000321083">
    <property type="component" value="Unassembled WGS sequence"/>
</dbReference>
<evidence type="ECO:0000256" key="3">
    <source>
        <dbReference type="ARBA" id="ARBA00023136"/>
    </source>
</evidence>
<protein>
    <recommendedName>
        <fullName evidence="5">NolW-like domain-containing protein</fullName>
    </recommendedName>
</protein>
<proteinExistence type="predicted"/>
<evidence type="ECO:0000256" key="2">
    <source>
        <dbReference type="ARBA" id="ARBA00022729"/>
    </source>
</evidence>